<gene>
    <name evidence="6" type="ORF">D9Q98_002278</name>
</gene>
<dbReference type="EMBL" id="SIDB01000002">
    <property type="protein sequence ID" value="KAI3436224.1"/>
    <property type="molecule type" value="Genomic_DNA"/>
</dbReference>
<dbReference type="PIRSF" id="PIRSF037309">
    <property type="entry name" value="PP2A_PR55"/>
    <property type="match status" value="1"/>
</dbReference>
<keyword evidence="3 5" id="KW-0677">Repeat</keyword>
<accession>A0A9D4TVZ2</accession>
<dbReference type="InterPro" id="IPR000009">
    <property type="entry name" value="PP2A_PR55"/>
</dbReference>
<evidence type="ECO:0000256" key="3">
    <source>
        <dbReference type="ARBA" id="ARBA00022737"/>
    </source>
</evidence>
<dbReference type="GO" id="GO:0000159">
    <property type="term" value="C:protein phosphatase type 2A complex"/>
    <property type="evidence" value="ECO:0007669"/>
    <property type="project" value="UniProtKB-UniRule"/>
</dbReference>
<keyword evidence="2 5" id="KW-0853">WD repeat</keyword>
<reference evidence="6" key="2">
    <citation type="submission" date="2020-11" db="EMBL/GenBank/DDBJ databases">
        <authorList>
            <person name="Cecchin M."/>
            <person name="Marcolungo L."/>
            <person name="Rossato M."/>
            <person name="Girolomoni L."/>
            <person name="Cosentino E."/>
            <person name="Cuine S."/>
            <person name="Li-Beisson Y."/>
            <person name="Delledonne M."/>
            <person name="Ballottari M."/>
        </authorList>
    </citation>
    <scope>NUCLEOTIDE SEQUENCE</scope>
    <source>
        <strain evidence="6">211/11P</strain>
        <tissue evidence="6">Whole cell</tissue>
    </source>
</reference>
<dbReference type="Pfam" id="PF00400">
    <property type="entry name" value="WD40"/>
    <property type="match status" value="2"/>
</dbReference>
<protein>
    <recommendedName>
        <fullName evidence="5">Serine/threonine-protein phosphatase 2A 55 kDa regulatory subunit B</fullName>
    </recommendedName>
</protein>
<dbReference type="SUPFAM" id="SSF50978">
    <property type="entry name" value="WD40 repeat-like"/>
    <property type="match status" value="1"/>
</dbReference>
<evidence type="ECO:0000256" key="1">
    <source>
        <dbReference type="ARBA" id="ARBA00008259"/>
    </source>
</evidence>
<evidence type="ECO:0000256" key="5">
    <source>
        <dbReference type="RuleBase" id="RU331113"/>
    </source>
</evidence>
<reference evidence="6" key="1">
    <citation type="journal article" date="2019" name="Plant J.">
        <title>Chlorella vulgaris genome assembly and annotation reveals the molecular basis for metabolic acclimation to high light conditions.</title>
        <authorList>
            <person name="Cecchin M."/>
            <person name="Marcolungo L."/>
            <person name="Rossato M."/>
            <person name="Girolomoni L."/>
            <person name="Cosentino E."/>
            <person name="Cuine S."/>
            <person name="Li-Beisson Y."/>
            <person name="Delledonne M."/>
            <person name="Ballottari M."/>
        </authorList>
    </citation>
    <scope>NUCLEOTIDE SEQUENCE</scope>
    <source>
        <strain evidence="6">211/11P</strain>
    </source>
</reference>
<evidence type="ECO:0000313" key="7">
    <source>
        <dbReference type="Proteomes" id="UP001055712"/>
    </source>
</evidence>
<comment type="function">
    <text evidence="4">The B regulatory subunit may modulate substrate selectivity and catalytic activity, and may also direct the localization of the catalytic enzyme to a particular subcellular compartment.</text>
</comment>
<dbReference type="Gene3D" id="2.130.10.10">
    <property type="entry name" value="YVTN repeat-like/Quinoprotein amine dehydrogenase"/>
    <property type="match status" value="2"/>
</dbReference>
<dbReference type="SMART" id="SM00320">
    <property type="entry name" value="WD40"/>
    <property type="match status" value="6"/>
</dbReference>
<dbReference type="PANTHER" id="PTHR11871">
    <property type="entry name" value="PROTEIN PHOSPHATASE PP2A REGULATORY SUBUNIT B"/>
    <property type="match status" value="1"/>
</dbReference>
<comment type="similarity">
    <text evidence="1 5">Belongs to the phosphatase 2A regulatory subunit B family.</text>
</comment>
<dbReference type="PROSITE" id="PS01024">
    <property type="entry name" value="PR55_1"/>
    <property type="match status" value="1"/>
</dbReference>
<dbReference type="InterPro" id="IPR015943">
    <property type="entry name" value="WD40/YVTN_repeat-like_dom_sf"/>
</dbReference>
<sequence length="511" mass="56338">MALACPPGAAAGAEPLEWHFSQVFGERSPGEEVQEADIISAVEFDHSGDFLATGDQGGRVVLFERIASASGRCVDPEVRPESPLHANPYEFRYLTEFQSHEPEFDYLKSLEIEEKINKVRWVKGRCSGRTHMLLTTNDKTIKLWKVYDKKIASLAEFNLQNGSSTLNAGMRPSSAGNGAFSPDKLSAACSAAAAMPGVLRVPRVVGTETLLSTRCKRSFSNAHTYHINSVALSSDCETFISADDLRVNLWHLDRQDQAFNIVDIKPQNMEDLTEVITCADFHPQHCNLFAYSSSKGLIRLADMRQAALCDQHSKLFEDGEPAQGPRSFFSEIISSINDIKFSPCGRYLLSRDYMTLKLWDINMDAGPLAAYPVHESLRGKLCDLYESDCIFDKFDCAMSGDGKHFATGTYSNFFRVVGHESGGESLLEASRDPSRKRLQSSARLPNRFGLSRGSGRSSRSGSFTGGEEVIAQDFSAKLLHLSWHPQANVIATAASNSLYIFYGQSHGAVGR</sequence>
<name>A0A9D4TVZ2_CHLVU</name>
<dbReference type="InterPro" id="IPR036322">
    <property type="entry name" value="WD40_repeat_dom_sf"/>
</dbReference>
<comment type="caution">
    <text evidence="6">The sequence shown here is derived from an EMBL/GenBank/DDBJ whole genome shotgun (WGS) entry which is preliminary data.</text>
</comment>
<organism evidence="6 7">
    <name type="scientific">Chlorella vulgaris</name>
    <name type="common">Green alga</name>
    <dbReference type="NCBI Taxonomy" id="3077"/>
    <lineage>
        <taxon>Eukaryota</taxon>
        <taxon>Viridiplantae</taxon>
        <taxon>Chlorophyta</taxon>
        <taxon>core chlorophytes</taxon>
        <taxon>Trebouxiophyceae</taxon>
        <taxon>Chlorellales</taxon>
        <taxon>Chlorellaceae</taxon>
        <taxon>Chlorella clade</taxon>
        <taxon>Chlorella</taxon>
    </lineage>
</organism>
<dbReference type="InterPro" id="IPR018067">
    <property type="entry name" value="PP2A_PR55_CS"/>
</dbReference>
<evidence type="ECO:0000256" key="4">
    <source>
        <dbReference type="ARBA" id="ARBA00034298"/>
    </source>
</evidence>
<evidence type="ECO:0000313" key="6">
    <source>
        <dbReference type="EMBL" id="KAI3436224.1"/>
    </source>
</evidence>
<dbReference type="AlphaFoldDB" id="A0A9D4TVZ2"/>
<dbReference type="PRINTS" id="PR00600">
    <property type="entry name" value="PP2APR55"/>
</dbReference>
<proteinExistence type="inferred from homology"/>
<evidence type="ECO:0000256" key="2">
    <source>
        <dbReference type="ARBA" id="ARBA00022574"/>
    </source>
</evidence>
<dbReference type="OrthoDB" id="6274823at2759"/>
<keyword evidence="7" id="KW-1185">Reference proteome</keyword>
<dbReference type="GO" id="GO:0019888">
    <property type="term" value="F:protein phosphatase regulator activity"/>
    <property type="evidence" value="ECO:0007669"/>
    <property type="project" value="InterPro"/>
</dbReference>
<dbReference type="Proteomes" id="UP001055712">
    <property type="component" value="Unassembled WGS sequence"/>
</dbReference>
<dbReference type="InterPro" id="IPR001680">
    <property type="entry name" value="WD40_rpt"/>
</dbReference>